<dbReference type="EMBL" id="VYKK01000035">
    <property type="protein sequence ID" value="KAA8996325.1"/>
    <property type="molecule type" value="Genomic_DNA"/>
</dbReference>
<dbReference type="RefSeq" id="WP_150459773.1">
    <property type="nucleotide sequence ID" value="NZ_VYKK01000035.1"/>
</dbReference>
<keyword evidence="3" id="KW-1185">Reference proteome</keyword>
<proteinExistence type="predicted"/>
<protein>
    <submittedName>
        <fullName evidence="2">Uncharacterized protein</fullName>
    </submittedName>
</protein>
<accession>A0A5J5FSW6</accession>
<comment type="caution">
    <text evidence="2">The sequence shown here is derived from an EMBL/GenBank/DDBJ whole genome shotgun (WGS) entry which is preliminary data.</text>
</comment>
<evidence type="ECO:0000313" key="2">
    <source>
        <dbReference type="EMBL" id="KAA8996325.1"/>
    </source>
</evidence>
<gene>
    <name evidence="2" type="ORF">F4V43_18620</name>
</gene>
<evidence type="ECO:0000313" key="3">
    <source>
        <dbReference type="Proteomes" id="UP000367750"/>
    </source>
</evidence>
<reference evidence="2 3" key="1">
    <citation type="submission" date="2019-09" db="EMBL/GenBank/DDBJ databases">
        <title>Bacillus ochoae sp. nov., Paenibacillus whitsoniae sp. nov., Paenibacillus spiritus sp. nov. Isolated from the Mars Exploration Rover during spacecraft assembly.</title>
        <authorList>
            <person name="Seuylemezian A."/>
            <person name="Vaishampayan P."/>
        </authorList>
    </citation>
    <scope>NUCLEOTIDE SEQUENCE [LARGE SCALE GENOMIC DNA]</scope>
    <source>
        <strain evidence="2 3">MER_111</strain>
    </source>
</reference>
<feature type="coiled-coil region" evidence="1">
    <location>
        <begin position="6"/>
        <end position="33"/>
    </location>
</feature>
<dbReference type="Proteomes" id="UP000367750">
    <property type="component" value="Unassembled WGS sequence"/>
</dbReference>
<keyword evidence="1" id="KW-0175">Coiled coil</keyword>
<name>A0A5J5FSW6_9BACL</name>
<evidence type="ECO:0000256" key="1">
    <source>
        <dbReference type="SAM" id="Coils"/>
    </source>
</evidence>
<organism evidence="2 3">
    <name type="scientific">Paenibacillus spiritus</name>
    <dbReference type="NCBI Taxonomy" id="2496557"/>
    <lineage>
        <taxon>Bacteria</taxon>
        <taxon>Bacillati</taxon>
        <taxon>Bacillota</taxon>
        <taxon>Bacilli</taxon>
        <taxon>Bacillales</taxon>
        <taxon>Paenibacillaceae</taxon>
        <taxon>Paenibacillus</taxon>
    </lineage>
</organism>
<sequence length="79" mass="9141">MNLIELTNTTSSLDKLAAELEEVKEQLIIIQSEGIEDTSHFALPARVRRLEQLLATHVQDINTCWERLKELEREIGRLK</sequence>
<dbReference type="AlphaFoldDB" id="A0A5J5FSW6"/>